<evidence type="ECO:0000256" key="1">
    <source>
        <dbReference type="ARBA" id="ARBA00022649"/>
    </source>
</evidence>
<dbReference type="Pfam" id="PF05016">
    <property type="entry name" value="ParE_toxin"/>
    <property type="match status" value="1"/>
</dbReference>
<keyword evidence="3" id="KW-1185">Reference proteome</keyword>
<sequence length="96" mass="11203">MKRVIASHPQAHQRRLKEFVDQLAEDPFLSRPGLISGYHLDKTNFDVIRCKGHNSRFRASFGDFRLVCEVDEEERIVLLLKLEFRGEVYSEAVNKV</sequence>
<dbReference type="InterPro" id="IPR035093">
    <property type="entry name" value="RelE/ParE_toxin_dom_sf"/>
</dbReference>
<dbReference type="EMBL" id="JARFPK010000016">
    <property type="protein sequence ID" value="MDF0590644.1"/>
    <property type="molecule type" value="Genomic_DNA"/>
</dbReference>
<dbReference type="Proteomes" id="UP001220010">
    <property type="component" value="Unassembled WGS sequence"/>
</dbReference>
<evidence type="ECO:0000313" key="3">
    <source>
        <dbReference type="Proteomes" id="UP001220010"/>
    </source>
</evidence>
<reference evidence="2 3" key="1">
    <citation type="submission" date="2023-03" db="EMBL/GenBank/DDBJ databases">
        <title>WGS of Methanotrichaceae archaeon Mx.</title>
        <authorList>
            <person name="Sorokin D.Y."/>
            <person name="Merkel A.Y."/>
        </authorList>
    </citation>
    <scope>NUCLEOTIDE SEQUENCE [LARGE SCALE GENOMIC DNA]</scope>
    <source>
        <strain evidence="2 3">Mx</strain>
    </source>
</reference>
<accession>A0ABT5X7G7</accession>
<protein>
    <submittedName>
        <fullName evidence="2">Type II toxin-antitoxin system RelE/ParE family toxin</fullName>
    </submittedName>
</protein>
<dbReference type="SUPFAM" id="SSF143011">
    <property type="entry name" value="RelE-like"/>
    <property type="match status" value="1"/>
</dbReference>
<dbReference type="InterPro" id="IPR007712">
    <property type="entry name" value="RelE/ParE_toxin"/>
</dbReference>
<proteinExistence type="predicted"/>
<name>A0ABT5X7G7_9EURY</name>
<keyword evidence="1" id="KW-1277">Toxin-antitoxin system</keyword>
<gene>
    <name evidence="2" type="ORF">P0O15_05580</name>
</gene>
<evidence type="ECO:0000313" key="2">
    <source>
        <dbReference type="EMBL" id="MDF0590644.1"/>
    </source>
</evidence>
<comment type="caution">
    <text evidence="2">The sequence shown here is derived from an EMBL/GenBank/DDBJ whole genome shotgun (WGS) entry which is preliminary data.</text>
</comment>
<dbReference type="Gene3D" id="3.30.2310.20">
    <property type="entry name" value="RelE-like"/>
    <property type="match status" value="1"/>
</dbReference>
<organism evidence="2 3">
    <name type="scientific">Candidatus Methanocrinis natronophilus</name>
    <dbReference type="NCBI Taxonomy" id="3033396"/>
    <lineage>
        <taxon>Archaea</taxon>
        <taxon>Methanobacteriati</taxon>
        <taxon>Methanobacteriota</taxon>
        <taxon>Stenosarchaea group</taxon>
        <taxon>Methanomicrobia</taxon>
        <taxon>Methanotrichales</taxon>
        <taxon>Methanotrichaceae</taxon>
        <taxon>Methanocrinis</taxon>
    </lineage>
</organism>
<dbReference type="RefSeq" id="WP_316966393.1">
    <property type="nucleotide sequence ID" value="NZ_JARFPK010000016.1"/>
</dbReference>